<gene>
    <name evidence="1" type="ORF">RT717_02555</name>
</gene>
<protein>
    <recommendedName>
        <fullName evidence="3">Lipocalin-like domain-containing protein</fullName>
    </recommendedName>
</protein>
<sequence length="150" mass="17331">MKAIYSFLCLTFLLASCARQPDNYELLEGEWRNVSLKLIQHTIANGTTDSTLTIKNGDWDSILQMKPIRTTFSSNGTYMSRYYNLKDSLIFESGGHWHFIGDSLYLSSDEGDNSYFFQVLKNNQARFVSRLDWDNDGQPDDEYDGIQQKQ</sequence>
<dbReference type="RefSeq" id="WP_317490180.1">
    <property type="nucleotide sequence ID" value="NZ_CP136051.1"/>
</dbReference>
<dbReference type="EMBL" id="CP136051">
    <property type="protein sequence ID" value="WOK07502.1"/>
    <property type="molecule type" value="Genomic_DNA"/>
</dbReference>
<name>A0ABZ0IR16_9BACT</name>
<keyword evidence="2" id="KW-1185">Reference proteome</keyword>
<proteinExistence type="predicted"/>
<reference evidence="1 2" key="1">
    <citation type="journal article" date="2023" name="Microbiol. Resour. Announc.">
        <title>Complete Genome Sequence of Imperialibacter roseus strain P4T.</title>
        <authorList>
            <person name="Tizabi D.R."/>
            <person name="Bachvaroff T."/>
            <person name="Hill R.T."/>
        </authorList>
    </citation>
    <scope>NUCLEOTIDE SEQUENCE [LARGE SCALE GENOMIC DNA]</scope>
    <source>
        <strain evidence="1 2">P4T</strain>
    </source>
</reference>
<dbReference type="Proteomes" id="UP001302349">
    <property type="component" value="Chromosome"/>
</dbReference>
<dbReference type="PROSITE" id="PS51257">
    <property type="entry name" value="PROKAR_LIPOPROTEIN"/>
    <property type="match status" value="1"/>
</dbReference>
<evidence type="ECO:0008006" key="3">
    <source>
        <dbReference type="Google" id="ProtNLM"/>
    </source>
</evidence>
<evidence type="ECO:0000313" key="2">
    <source>
        <dbReference type="Proteomes" id="UP001302349"/>
    </source>
</evidence>
<organism evidence="1 2">
    <name type="scientific">Imperialibacter roseus</name>
    <dbReference type="NCBI Taxonomy" id="1324217"/>
    <lineage>
        <taxon>Bacteria</taxon>
        <taxon>Pseudomonadati</taxon>
        <taxon>Bacteroidota</taxon>
        <taxon>Cytophagia</taxon>
        <taxon>Cytophagales</taxon>
        <taxon>Flammeovirgaceae</taxon>
        <taxon>Imperialibacter</taxon>
    </lineage>
</organism>
<accession>A0ABZ0IR16</accession>
<evidence type="ECO:0000313" key="1">
    <source>
        <dbReference type="EMBL" id="WOK07502.1"/>
    </source>
</evidence>